<dbReference type="RefSeq" id="WP_216522359.1">
    <property type="nucleotide sequence ID" value="NZ_JAHLPM010000030.1"/>
</dbReference>
<protein>
    <recommendedName>
        <fullName evidence="3">Phage protein</fullName>
    </recommendedName>
</protein>
<comment type="caution">
    <text evidence="1">The sequence shown here is derived from an EMBL/GenBank/DDBJ whole genome shotgun (WGS) entry which is preliminary data.</text>
</comment>
<proteinExistence type="predicted"/>
<evidence type="ECO:0000313" key="2">
    <source>
        <dbReference type="Proteomes" id="UP000749471"/>
    </source>
</evidence>
<organism evidence="1 2">
    <name type="scientific">Tissierella simiarum</name>
    <dbReference type="NCBI Taxonomy" id="2841534"/>
    <lineage>
        <taxon>Bacteria</taxon>
        <taxon>Bacillati</taxon>
        <taxon>Bacillota</taxon>
        <taxon>Tissierellia</taxon>
        <taxon>Tissierellales</taxon>
        <taxon>Tissierellaceae</taxon>
        <taxon>Tissierella</taxon>
    </lineage>
</organism>
<name>A0ABS6EBG4_9FIRM</name>
<accession>A0ABS6EBG4</accession>
<sequence>MKTRLEEETITITKKEYLELYNIREKFYALQGAGVNNWEGYDIAMETCEEITEVE</sequence>
<evidence type="ECO:0008006" key="3">
    <source>
        <dbReference type="Google" id="ProtNLM"/>
    </source>
</evidence>
<gene>
    <name evidence="1" type="ORF">KQI42_19955</name>
</gene>
<reference evidence="1 2" key="1">
    <citation type="submission" date="2021-06" db="EMBL/GenBank/DDBJ databases">
        <authorList>
            <person name="Sun Q."/>
            <person name="Li D."/>
        </authorList>
    </citation>
    <scope>NUCLEOTIDE SEQUENCE [LARGE SCALE GENOMIC DNA]</scope>
    <source>
        <strain evidence="1 2">MSJ-40</strain>
    </source>
</reference>
<dbReference type="InterPro" id="IPR058007">
    <property type="entry name" value="Gp5.9"/>
</dbReference>
<dbReference type="Proteomes" id="UP000749471">
    <property type="component" value="Unassembled WGS sequence"/>
</dbReference>
<evidence type="ECO:0000313" key="1">
    <source>
        <dbReference type="EMBL" id="MBU5440272.1"/>
    </source>
</evidence>
<keyword evidence="2" id="KW-1185">Reference proteome</keyword>
<dbReference type="Pfam" id="PF25708">
    <property type="entry name" value="Phage_T7_Gp5_9"/>
    <property type="match status" value="1"/>
</dbReference>
<dbReference type="EMBL" id="JAHLPM010000030">
    <property type="protein sequence ID" value="MBU5440272.1"/>
    <property type="molecule type" value="Genomic_DNA"/>
</dbReference>